<dbReference type="EMBL" id="JACJJC010000004">
    <property type="protein sequence ID" value="MBM6703648.1"/>
    <property type="molecule type" value="Genomic_DNA"/>
</dbReference>
<sequence length="89" mass="10591">MHAFTNAFERRWFWIFMAIWAFICLPLPIFYDTEYNPSFFGVPLFIYGWLVYGLFTIIMIGVWAASCLKRPEYHEFDEDDPESTEGSSK</sequence>
<proteinExistence type="predicted"/>
<protein>
    <recommendedName>
        <fullName evidence="4">DUF3311 domain-containing protein</fullName>
    </recommendedName>
</protein>
<feature type="transmembrane region" description="Helical" evidence="1">
    <location>
        <begin position="12"/>
        <end position="31"/>
    </location>
</feature>
<keyword evidence="3" id="KW-1185">Reference proteome</keyword>
<accession>A0ABS2DQV7</accession>
<reference evidence="2 3" key="1">
    <citation type="journal article" date="2021" name="Sci. Rep.">
        <title>The distribution of antibiotic resistance genes in chicken gut microbiota commensals.</title>
        <authorList>
            <person name="Juricova H."/>
            <person name="Matiasovicova J."/>
            <person name="Kubasova T."/>
            <person name="Cejkova D."/>
            <person name="Rychlik I."/>
        </authorList>
    </citation>
    <scope>NUCLEOTIDE SEQUENCE [LARGE SCALE GENOMIC DNA]</scope>
    <source>
        <strain evidence="2 3">An829</strain>
    </source>
</reference>
<name>A0ABS2DQV7_9BURK</name>
<feature type="transmembrane region" description="Helical" evidence="1">
    <location>
        <begin position="46"/>
        <end position="65"/>
    </location>
</feature>
<evidence type="ECO:0000313" key="3">
    <source>
        <dbReference type="Proteomes" id="UP000715095"/>
    </source>
</evidence>
<organism evidence="2 3">
    <name type="scientific">Sutterella massiliensis</name>
    <dbReference type="NCBI Taxonomy" id="1816689"/>
    <lineage>
        <taxon>Bacteria</taxon>
        <taxon>Pseudomonadati</taxon>
        <taxon>Pseudomonadota</taxon>
        <taxon>Betaproteobacteria</taxon>
        <taxon>Burkholderiales</taxon>
        <taxon>Sutterellaceae</taxon>
        <taxon>Sutterella</taxon>
    </lineage>
</organism>
<keyword evidence="1" id="KW-1133">Transmembrane helix</keyword>
<evidence type="ECO:0000313" key="2">
    <source>
        <dbReference type="EMBL" id="MBM6703648.1"/>
    </source>
</evidence>
<evidence type="ECO:0008006" key="4">
    <source>
        <dbReference type="Google" id="ProtNLM"/>
    </source>
</evidence>
<gene>
    <name evidence="2" type="ORF">H6A60_03985</name>
</gene>
<dbReference type="RefSeq" id="WP_205102118.1">
    <property type="nucleotide sequence ID" value="NZ_JACJJC010000004.1"/>
</dbReference>
<comment type="caution">
    <text evidence="2">The sequence shown here is derived from an EMBL/GenBank/DDBJ whole genome shotgun (WGS) entry which is preliminary data.</text>
</comment>
<keyword evidence="1" id="KW-0472">Membrane</keyword>
<dbReference type="Proteomes" id="UP000715095">
    <property type="component" value="Unassembled WGS sequence"/>
</dbReference>
<keyword evidence="1" id="KW-0812">Transmembrane</keyword>
<evidence type="ECO:0000256" key="1">
    <source>
        <dbReference type="SAM" id="Phobius"/>
    </source>
</evidence>